<evidence type="ECO:0000256" key="5">
    <source>
        <dbReference type="PIRSR" id="PIRSR601613-1"/>
    </source>
</evidence>
<dbReference type="InterPro" id="IPR036188">
    <property type="entry name" value="FAD/NAD-bd_sf"/>
</dbReference>
<gene>
    <name evidence="8" type="ORF">G7Z17_g3404</name>
</gene>
<comment type="similarity">
    <text evidence="2 6">Belongs to the flavin monoamine oxidase family.</text>
</comment>
<dbReference type="OrthoDB" id="5046242at2759"/>
<evidence type="ECO:0000256" key="4">
    <source>
        <dbReference type="ARBA" id="ARBA00048448"/>
    </source>
</evidence>
<dbReference type="Pfam" id="PF01593">
    <property type="entry name" value="Amino_oxidase"/>
    <property type="match status" value="1"/>
</dbReference>
<evidence type="ECO:0000313" key="9">
    <source>
        <dbReference type="Proteomes" id="UP000722485"/>
    </source>
</evidence>
<evidence type="ECO:0000259" key="7">
    <source>
        <dbReference type="Pfam" id="PF01593"/>
    </source>
</evidence>
<feature type="domain" description="Amine oxidase" evidence="7">
    <location>
        <begin position="31"/>
        <end position="458"/>
    </location>
</feature>
<evidence type="ECO:0000313" key="8">
    <source>
        <dbReference type="EMBL" id="KAF7553787.1"/>
    </source>
</evidence>
<sequence>MASPLDTVRRHRSFASQLKRSAEVIVVGAGLSGLNAAHELQQAGISCLVLDAHDGLGGRLRNGACGAWIDDVHQPRAWNLVRSLGIEMMEEKLAAGKSVVQGAGSYEHGSVPNFSEDDRRSYTRVRDNLEGLSQRVDLNNPTLWLPNFGSMNVRELVVSQGATPVIQKLADAWTANLFGLAARDVPALYFLLVCKTAGGFLNAIGQPALPSRRLRFRAGAPAFCNALAGRLTPGSVILSQAVQWIDQTSSNKVVLTTLAGEVFQCSRVVLAVPTASYRNIDFSPALSDHKQWMQEFDQPGFHAEVVLAYEKPWWREQGLNGFAQSLDGPVWETRDSSCDADGLYSLTCVLAGEAGRRLWDMSEGKRRETLLAHISDLFSEYNPFPNPMEIIWSGFEPDNWIRHVPCPALPTCYMRDLAQDQWAIEDKLHFVGSETSHVWRGQIEGSLASGSRGAEEVLSVLRPVADELMVPRL</sequence>
<feature type="binding site" evidence="5">
    <location>
        <position position="32"/>
    </location>
    <ligand>
        <name>FAD</name>
        <dbReference type="ChEBI" id="CHEBI:57692"/>
    </ligand>
</feature>
<dbReference type="PANTHER" id="PTHR43563">
    <property type="entry name" value="AMINE OXIDASE"/>
    <property type="match status" value="1"/>
</dbReference>
<dbReference type="PRINTS" id="PR00757">
    <property type="entry name" value="AMINEOXDASEF"/>
</dbReference>
<keyword evidence="6" id="KW-0285">Flavoprotein</keyword>
<feature type="binding site" evidence="5">
    <location>
        <position position="242"/>
    </location>
    <ligand>
        <name>FAD</name>
        <dbReference type="ChEBI" id="CHEBI:57692"/>
    </ligand>
</feature>
<dbReference type="SUPFAM" id="SSF51905">
    <property type="entry name" value="FAD/NAD(P)-binding domain"/>
    <property type="match status" value="1"/>
</dbReference>
<dbReference type="InterPro" id="IPR001613">
    <property type="entry name" value="Flavin_amine_oxidase"/>
</dbReference>
<dbReference type="Proteomes" id="UP000722485">
    <property type="component" value="Unassembled WGS sequence"/>
</dbReference>
<keyword evidence="6" id="KW-0274">FAD</keyword>
<dbReference type="PANTHER" id="PTHR43563:SF14">
    <property type="entry name" value="AMINE OXIDASE"/>
    <property type="match status" value="1"/>
</dbReference>
<dbReference type="InterPro" id="IPR002937">
    <property type="entry name" value="Amino_oxidase"/>
</dbReference>
<dbReference type="AlphaFoldDB" id="A0A9P5HJ03"/>
<feature type="binding site" evidence="5">
    <location>
        <position position="434"/>
    </location>
    <ligand>
        <name>FAD</name>
        <dbReference type="ChEBI" id="CHEBI:57692"/>
    </ligand>
</feature>
<name>A0A9P5HJ03_9HYPO</name>
<dbReference type="SUPFAM" id="SSF54373">
    <property type="entry name" value="FAD-linked reductases, C-terminal domain"/>
    <property type="match status" value="1"/>
</dbReference>
<dbReference type="EMBL" id="JAANBB010000041">
    <property type="protein sequence ID" value="KAF7553787.1"/>
    <property type="molecule type" value="Genomic_DNA"/>
</dbReference>
<dbReference type="GO" id="GO:0097621">
    <property type="term" value="F:monoamine oxidase activity"/>
    <property type="evidence" value="ECO:0007669"/>
    <property type="project" value="UniProtKB-EC"/>
</dbReference>
<dbReference type="Gene3D" id="3.50.50.60">
    <property type="entry name" value="FAD/NAD(P)-binding domain"/>
    <property type="match status" value="1"/>
</dbReference>
<proteinExistence type="inferred from homology"/>
<comment type="catalytic activity">
    <reaction evidence="4">
        <text>a secondary aliphatic amine + O2 + H2O = a primary amine + an aldehyde + H2O2</text>
        <dbReference type="Rhea" id="RHEA:26414"/>
        <dbReference type="ChEBI" id="CHEBI:15377"/>
        <dbReference type="ChEBI" id="CHEBI:15379"/>
        <dbReference type="ChEBI" id="CHEBI:16240"/>
        <dbReference type="ChEBI" id="CHEBI:17478"/>
        <dbReference type="ChEBI" id="CHEBI:58855"/>
        <dbReference type="ChEBI" id="CHEBI:65296"/>
        <dbReference type="EC" id="1.4.3.4"/>
    </reaction>
</comment>
<evidence type="ECO:0000256" key="6">
    <source>
        <dbReference type="RuleBase" id="RU362067"/>
    </source>
</evidence>
<dbReference type="EC" id="1.4.3.-" evidence="6"/>
<comment type="caution">
    <text evidence="8">The sequence shown here is derived from an EMBL/GenBank/DDBJ whole genome shotgun (WGS) entry which is preliminary data.</text>
</comment>
<evidence type="ECO:0000256" key="2">
    <source>
        <dbReference type="ARBA" id="ARBA00005995"/>
    </source>
</evidence>
<organism evidence="8 9">
    <name type="scientific">Cylindrodendrum hubeiense</name>
    <dbReference type="NCBI Taxonomy" id="595255"/>
    <lineage>
        <taxon>Eukaryota</taxon>
        <taxon>Fungi</taxon>
        <taxon>Dikarya</taxon>
        <taxon>Ascomycota</taxon>
        <taxon>Pezizomycotina</taxon>
        <taxon>Sordariomycetes</taxon>
        <taxon>Hypocreomycetidae</taxon>
        <taxon>Hypocreales</taxon>
        <taxon>Nectriaceae</taxon>
        <taxon>Cylindrodendrum</taxon>
    </lineage>
</organism>
<keyword evidence="3 6" id="KW-0560">Oxidoreductase</keyword>
<evidence type="ECO:0000256" key="3">
    <source>
        <dbReference type="ARBA" id="ARBA00023002"/>
    </source>
</evidence>
<evidence type="ECO:0000256" key="1">
    <source>
        <dbReference type="ARBA" id="ARBA00001974"/>
    </source>
</evidence>
<dbReference type="InterPro" id="IPR050703">
    <property type="entry name" value="Flavin_MAO"/>
</dbReference>
<comment type="cofactor">
    <cofactor evidence="1 6">
        <name>FAD</name>
        <dbReference type="ChEBI" id="CHEBI:57692"/>
    </cofactor>
</comment>
<protein>
    <recommendedName>
        <fullName evidence="6">Amine oxidase</fullName>
        <ecNumber evidence="6">1.4.3.-</ecNumber>
    </recommendedName>
</protein>
<reference evidence="8" key="1">
    <citation type="submission" date="2020-03" db="EMBL/GenBank/DDBJ databases">
        <title>Draft Genome Sequence of Cylindrodendrum hubeiense.</title>
        <authorList>
            <person name="Buettner E."/>
            <person name="Kellner H."/>
        </authorList>
    </citation>
    <scope>NUCLEOTIDE SEQUENCE</scope>
    <source>
        <strain evidence="8">IHI 201604</strain>
    </source>
</reference>
<accession>A0A9P5HJ03</accession>
<keyword evidence="9" id="KW-1185">Reference proteome</keyword>